<name>A0A558DRA2_9GAMM</name>
<gene>
    <name evidence="1" type="ORF">FHP88_11890</name>
</gene>
<evidence type="ECO:0000313" key="1">
    <source>
        <dbReference type="EMBL" id="TVO73568.1"/>
    </source>
</evidence>
<accession>A0A558DRA2</accession>
<dbReference type="InterPro" id="IPR010710">
    <property type="entry name" value="DUF1289"/>
</dbReference>
<dbReference type="PANTHER" id="PTHR35175">
    <property type="entry name" value="DUF1289 DOMAIN-CONTAINING PROTEIN"/>
    <property type="match status" value="1"/>
</dbReference>
<dbReference type="OrthoDB" id="9811423at2"/>
<dbReference type="PANTHER" id="PTHR35175:SF2">
    <property type="entry name" value="DUF1289 DOMAIN-CONTAINING PROTEIN"/>
    <property type="match status" value="1"/>
</dbReference>
<dbReference type="EMBL" id="VMNH01000013">
    <property type="protein sequence ID" value="TVO73568.1"/>
    <property type="molecule type" value="Genomic_DNA"/>
</dbReference>
<evidence type="ECO:0000313" key="2">
    <source>
        <dbReference type="Proteomes" id="UP000316649"/>
    </source>
</evidence>
<keyword evidence="2" id="KW-1185">Reference proteome</keyword>
<sequence>MNLDEAIKSPCVRMCTLDDDDICIGCGRSLEEIKQWNAYTPFERTEKLVICRQRRYQRRIKYRPMLS</sequence>
<dbReference type="RefSeq" id="WP_144359335.1">
    <property type="nucleotide sequence ID" value="NZ_VMNH01000013.1"/>
</dbReference>
<reference evidence="1 2" key="1">
    <citation type="submission" date="2019-07" db="EMBL/GenBank/DDBJ databases">
        <title>The pathways for chlorine oxyanion respiration interact through the shared metabolite chlorate.</title>
        <authorList>
            <person name="Barnum T.P."/>
            <person name="Cheng Y."/>
            <person name="Hill K.A."/>
            <person name="Lucas L.N."/>
            <person name="Carlson H.K."/>
            <person name="Coates J.D."/>
        </authorList>
    </citation>
    <scope>NUCLEOTIDE SEQUENCE [LARGE SCALE GENOMIC DNA]</scope>
    <source>
        <strain evidence="1 2">BK-1</strain>
    </source>
</reference>
<organism evidence="1 2">
    <name type="scientific">Sedimenticola selenatireducens</name>
    <dbReference type="NCBI Taxonomy" id="191960"/>
    <lineage>
        <taxon>Bacteria</taxon>
        <taxon>Pseudomonadati</taxon>
        <taxon>Pseudomonadota</taxon>
        <taxon>Gammaproteobacteria</taxon>
        <taxon>Chromatiales</taxon>
        <taxon>Sedimenticolaceae</taxon>
        <taxon>Sedimenticola</taxon>
    </lineage>
</organism>
<comment type="caution">
    <text evidence="1">The sequence shown here is derived from an EMBL/GenBank/DDBJ whole genome shotgun (WGS) entry which is preliminary data.</text>
</comment>
<dbReference type="Pfam" id="PF06945">
    <property type="entry name" value="DUF1289"/>
    <property type="match status" value="1"/>
</dbReference>
<dbReference type="AlphaFoldDB" id="A0A558DRA2"/>
<protein>
    <submittedName>
        <fullName evidence="1">DUF1289 domain-containing protein</fullName>
    </submittedName>
</protein>
<proteinExistence type="predicted"/>
<dbReference type="Proteomes" id="UP000316649">
    <property type="component" value="Unassembled WGS sequence"/>
</dbReference>